<comment type="similarity">
    <text evidence="4">Belongs to the flavoredoxin family.</text>
</comment>
<keyword evidence="7" id="KW-1185">Reference proteome</keyword>
<dbReference type="SMART" id="SM00903">
    <property type="entry name" value="Flavin_Reduct"/>
    <property type="match status" value="1"/>
</dbReference>
<accession>A0A8J7AAJ0</accession>
<feature type="domain" description="Flavin reductase like" evidence="5">
    <location>
        <begin position="19"/>
        <end position="177"/>
    </location>
</feature>
<dbReference type="Gene3D" id="2.30.110.10">
    <property type="entry name" value="Electron Transport, Fmn-binding Protein, Chain A"/>
    <property type="match status" value="1"/>
</dbReference>
<dbReference type="RefSeq" id="WP_193909899.1">
    <property type="nucleotide sequence ID" value="NZ_JADEXG010000049.1"/>
</dbReference>
<dbReference type="InterPro" id="IPR002563">
    <property type="entry name" value="Flavin_Rdtase-like_dom"/>
</dbReference>
<dbReference type="EMBL" id="JADEXG010000049">
    <property type="protein sequence ID" value="MBE9079195.1"/>
    <property type="molecule type" value="Genomic_DNA"/>
</dbReference>
<dbReference type="PANTHER" id="PTHR33798">
    <property type="entry name" value="FLAVOPROTEIN OXYGENASE"/>
    <property type="match status" value="1"/>
</dbReference>
<comment type="cofactor">
    <cofactor evidence="1">
        <name>FMN</name>
        <dbReference type="ChEBI" id="CHEBI:58210"/>
    </cofactor>
</comment>
<evidence type="ECO:0000256" key="2">
    <source>
        <dbReference type="ARBA" id="ARBA00022630"/>
    </source>
</evidence>
<reference evidence="6" key="1">
    <citation type="submission" date="2020-10" db="EMBL/GenBank/DDBJ databases">
        <authorList>
            <person name="Castelo-Branco R."/>
            <person name="Eusebio N."/>
            <person name="Adriana R."/>
            <person name="Vieira A."/>
            <person name="Brugerolle De Fraissinette N."/>
            <person name="Rezende De Castro R."/>
            <person name="Schneider M.P."/>
            <person name="Vasconcelos V."/>
            <person name="Leao P.N."/>
        </authorList>
    </citation>
    <scope>NUCLEOTIDE SEQUENCE</scope>
    <source>
        <strain evidence="6">LEGE 07310</strain>
    </source>
</reference>
<dbReference type="Proteomes" id="UP000636505">
    <property type="component" value="Unassembled WGS sequence"/>
</dbReference>
<dbReference type="AlphaFoldDB" id="A0A8J7AAJ0"/>
<keyword evidence="2" id="KW-0285">Flavoprotein</keyword>
<evidence type="ECO:0000313" key="7">
    <source>
        <dbReference type="Proteomes" id="UP000636505"/>
    </source>
</evidence>
<name>A0A8J7AAJ0_9CYAN</name>
<evidence type="ECO:0000259" key="5">
    <source>
        <dbReference type="SMART" id="SM00903"/>
    </source>
</evidence>
<proteinExistence type="inferred from homology"/>
<gene>
    <name evidence="6" type="ORF">IQ241_18135</name>
</gene>
<dbReference type="GO" id="GO:0010181">
    <property type="term" value="F:FMN binding"/>
    <property type="evidence" value="ECO:0007669"/>
    <property type="project" value="InterPro"/>
</dbReference>
<evidence type="ECO:0000313" key="6">
    <source>
        <dbReference type="EMBL" id="MBE9079195.1"/>
    </source>
</evidence>
<organism evidence="6 7">
    <name type="scientific">Vasconcelosia minhoensis LEGE 07310</name>
    <dbReference type="NCBI Taxonomy" id="915328"/>
    <lineage>
        <taxon>Bacteria</taxon>
        <taxon>Bacillati</taxon>
        <taxon>Cyanobacteriota</taxon>
        <taxon>Cyanophyceae</taxon>
        <taxon>Nodosilineales</taxon>
        <taxon>Cymatolegaceae</taxon>
        <taxon>Vasconcelosia</taxon>
        <taxon>Vasconcelosia minhoensis</taxon>
    </lineage>
</organism>
<evidence type="ECO:0000256" key="4">
    <source>
        <dbReference type="ARBA" id="ARBA00038054"/>
    </source>
</evidence>
<dbReference type="PANTHER" id="PTHR33798:SF5">
    <property type="entry name" value="FLAVIN REDUCTASE LIKE DOMAIN-CONTAINING PROTEIN"/>
    <property type="match status" value="1"/>
</dbReference>
<dbReference type="Pfam" id="PF01613">
    <property type="entry name" value="Flavin_Reduct"/>
    <property type="match status" value="1"/>
</dbReference>
<dbReference type="SUPFAM" id="SSF50475">
    <property type="entry name" value="FMN-binding split barrel"/>
    <property type="match status" value="1"/>
</dbReference>
<evidence type="ECO:0000256" key="3">
    <source>
        <dbReference type="ARBA" id="ARBA00022643"/>
    </source>
</evidence>
<comment type="caution">
    <text evidence="6">The sequence shown here is derived from an EMBL/GenBank/DDBJ whole genome shotgun (WGS) entry which is preliminary data.</text>
</comment>
<dbReference type="GO" id="GO:0016646">
    <property type="term" value="F:oxidoreductase activity, acting on the CH-NH group of donors, NAD or NADP as acceptor"/>
    <property type="evidence" value="ECO:0007669"/>
    <property type="project" value="UniProtKB-ARBA"/>
</dbReference>
<protein>
    <submittedName>
        <fullName evidence="6">Flavin reductase family protein</fullName>
    </submittedName>
</protein>
<keyword evidence="3" id="KW-0288">FMN</keyword>
<sequence length="215" mass="23857">MELDPKSLEPATRYKLLIGSVVPRPIAFVSSLSPQGIVNLAPFSYFNAVGHSPLALMFSISKKPDKTDKDTLRNVRPATEGGLGEYVINLTVESYIQQVAEASEPLPFDESELDYLDLTPAPSQVVRPPRIAESPVAFECRTLQIVPVGEFNIVIGQVVHLFIQDELVDDRDRVNTDKLAAVGRMAGHDYCYTRDCFTIPNGFPPDKKQPSKQRK</sequence>
<evidence type="ECO:0000256" key="1">
    <source>
        <dbReference type="ARBA" id="ARBA00001917"/>
    </source>
</evidence>
<dbReference type="InterPro" id="IPR012349">
    <property type="entry name" value="Split_barrel_FMN-bd"/>
</dbReference>